<organism evidence="2 3">
    <name type="scientific">Cymbomonas tetramitiformis</name>
    <dbReference type="NCBI Taxonomy" id="36881"/>
    <lineage>
        <taxon>Eukaryota</taxon>
        <taxon>Viridiplantae</taxon>
        <taxon>Chlorophyta</taxon>
        <taxon>Pyramimonadophyceae</taxon>
        <taxon>Pyramimonadales</taxon>
        <taxon>Pyramimonadaceae</taxon>
        <taxon>Cymbomonas</taxon>
    </lineage>
</organism>
<dbReference type="EMBL" id="LGRX02014701">
    <property type="protein sequence ID" value="KAK3264239.1"/>
    <property type="molecule type" value="Genomic_DNA"/>
</dbReference>
<keyword evidence="3" id="KW-1185">Reference proteome</keyword>
<name>A0AAE0FQM3_9CHLO</name>
<reference evidence="2 3" key="1">
    <citation type="journal article" date="2015" name="Genome Biol. Evol.">
        <title>Comparative Genomics of a Bacterivorous Green Alga Reveals Evolutionary Causalities and Consequences of Phago-Mixotrophic Mode of Nutrition.</title>
        <authorList>
            <person name="Burns J.A."/>
            <person name="Paasch A."/>
            <person name="Narechania A."/>
            <person name="Kim E."/>
        </authorList>
    </citation>
    <scope>NUCLEOTIDE SEQUENCE [LARGE SCALE GENOMIC DNA]</scope>
    <source>
        <strain evidence="2 3">PLY_AMNH</strain>
    </source>
</reference>
<feature type="region of interest" description="Disordered" evidence="1">
    <location>
        <begin position="34"/>
        <end position="71"/>
    </location>
</feature>
<sequence>MKKSAFVRSVAALLLTGAVITLMRGHYHHDELHREEKTGSVQKVSHAPARKQRATQRSIRTGNATGENPEDAQRAWAEIVGSATNRQHRSAGSHGRSRRNSHSAGRSAIGHGRNVSADSPGSVSNSSMKWLLEGDTITEHKLEIQLDPDRVDAIMHGSLGQDESGQMSEVFSSGEKAPELYDNMNSVLQTVTSSMAVNEGFSERLKNMDLDTLGKLRSGLDERPSWVSTKHVLPQKQPASAVERAAVADEAAAKLRGSINQILMGSTSAAPECKDADPLQQRICAGRPPPTVRRALRRTVCRPPTVHRAALQLLHSADSLLRMQMSSRFARAAIPARAFA</sequence>
<evidence type="ECO:0000313" key="3">
    <source>
        <dbReference type="Proteomes" id="UP001190700"/>
    </source>
</evidence>
<proteinExistence type="predicted"/>
<accession>A0AAE0FQM3</accession>
<feature type="region of interest" description="Disordered" evidence="1">
    <location>
        <begin position="84"/>
        <end position="124"/>
    </location>
</feature>
<evidence type="ECO:0000313" key="2">
    <source>
        <dbReference type="EMBL" id="KAK3264239.1"/>
    </source>
</evidence>
<gene>
    <name evidence="2" type="ORF">CYMTET_27009</name>
</gene>
<evidence type="ECO:0000256" key="1">
    <source>
        <dbReference type="SAM" id="MobiDB-lite"/>
    </source>
</evidence>
<feature type="compositionally biased region" description="Polar residues" evidence="1">
    <location>
        <begin position="55"/>
        <end position="66"/>
    </location>
</feature>
<dbReference type="AlphaFoldDB" id="A0AAE0FQM3"/>
<dbReference type="Proteomes" id="UP001190700">
    <property type="component" value="Unassembled WGS sequence"/>
</dbReference>
<comment type="caution">
    <text evidence="2">The sequence shown here is derived from an EMBL/GenBank/DDBJ whole genome shotgun (WGS) entry which is preliminary data.</text>
</comment>
<feature type="compositionally biased region" description="Basic residues" evidence="1">
    <location>
        <begin position="86"/>
        <end position="101"/>
    </location>
</feature>
<protein>
    <submittedName>
        <fullName evidence="2">Uncharacterized protein</fullName>
    </submittedName>
</protein>